<protein>
    <submittedName>
        <fullName evidence="2">Uncharacterized protein</fullName>
    </submittedName>
</protein>
<feature type="compositionally biased region" description="Basic and acidic residues" evidence="1">
    <location>
        <begin position="1"/>
        <end position="23"/>
    </location>
</feature>
<keyword evidence="3" id="KW-1185">Reference proteome</keyword>
<dbReference type="EMBL" id="CAJPEV010000595">
    <property type="protein sequence ID" value="CAG0886778.1"/>
    <property type="molecule type" value="Genomic_DNA"/>
</dbReference>
<evidence type="ECO:0000256" key="1">
    <source>
        <dbReference type="SAM" id="MobiDB-lite"/>
    </source>
</evidence>
<evidence type="ECO:0000313" key="3">
    <source>
        <dbReference type="Proteomes" id="UP000677054"/>
    </source>
</evidence>
<accession>A0A7R8X7D8</accession>
<dbReference type="Proteomes" id="UP000677054">
    <property type="component" value="Unassembled WGS sequence"/>
</dbReference>
<dbReference type="AlphaFoldDB" id="A0A7R8X7D8"/>
<feature type="region of interest" description="Disordered" evidence="1">
    <location>
        <begin position="270"/>
        <end position="296"/>
    </location>
</feature>
<sequence>MIKKKDPRETRKPGGEQEEEHNISESSLGLVHIVPGADLSSFSESFWDTGKVSSASGNKMSQRSAFLNETSRNRDDNASPLLSDITPSSMYLREVNGPIGEEAKSISVYLREKSGPLGTLEGLCDRPFFGIPGIQPEQSSVTLKTPDWISKSKHATSSLHMVQETAENEASFHAAGADASFFIHSEKDDVEDDSTLPAHGIDTIAEILGNISMSDNSIALGDKLMKELRRKKGKADSGLWTVDSLYLKPGSDSNDSSTAVEDWLTPAFMESDSCPRRDSSPTPMKINLPKNPNQKQDTIEPAKKVLQFDGSQFVDNTETNEDRPMTPMLECDKNMRHVSTPHTTASLDETLNVITALSSATNT</sequence>
<name>A0A7R8X7D8_9CRUS</name>
<feature type="region of interest" description="Disordered" evidence="1">
    <location>
        <begin position="1"/>
        <end position="28"/>
    </location>
</feature>
<proteinExistence type="predicted"/>
<reference evidence="2" key="1">
    <citation type="submission" date="2020-11" db="EMBL/GenBank/DDBJ databases">
        <authorList>
            <person name="Tran Van P."/>
        </authorList>
    </citation>
    <scope>NUCLEOTIDE SEQUENCE</scope>
</reference>
<gene>
    <name evidence="2" type="ORF">DSTB1V02_LOCUS4153</name>
</gene>
<dbReference type="EMBL" id="LR900112">
    <property type="protein sequence ID" value="CAD7244253.1"/>
    <property type="molecule type" value="Genomic_DNA"/>
</dbReference>
<evidence type="ECO:0000313" key="2">
    <source>
        <dbReference type="EMBL" id="CAD7244253.1"/>
    </source>
</evidence>
<organism evidence="2">
    <name type="scientific">Darwinula stevensoni</name>
    <dbReference type="NCBI Taxonomy" id="69355"/>
    <lineage>
        <taxon>Eukaryota</taxon>
        <taxon>Metazoa</taxon>
        <taxon>Ecdysozoa</taxon>
        <taxon>Arthropoda</taxon>
        <taxon>Crustacea</taxon>
        <taxon>Oligostraca</taxon>
        <taxon>Ostracoda</taxon>
        <taxon>Podocopa</taxon>
        <taxon>Podocopida</taxon>
        <taxon>Darwinulocopina</taxon>
        <taxon>Darwinuloidea</taxon>
        <taxon>Darwinulidae</taxon>
        <taxon>Darwinula</taxon>
    </lineage>
</organism>